<comment type="caution">
    <text evidence="2">The sequence shown here is derived from an EMBL/GenBank/DDBJ whole genome shotgun (WGS) entry which is preliminary data.</text>
</comment>
<reference evidence="2" key="1">
    <citation type="journal article" date="2014" name="Int. J. Syst. Evol. Microbiol.">
        <title>Complete genome sequence of Corynebacterium casei LMG S-19264T (=DSM 44701T), isolated from a smear-ripened cheese.</title>
        <authorList>
            <consortium name="US DOE Joint Genome Institute (JGI-PGF)"/>
            <person name="Walter F."/>
            <person name="Albersmeier A."/>
            <person name="Kalinowski J."/>
            <person name="Ruckert C."/>
        </authorList>
    </citation>
    <scope>NUCLEOTIDE SEQUENCE</scope>
    <source>
        <strain evidence="2">JCM 4646</strain>
    </source>
</reference>
<dbReference type="Proteomes" id="UP000617734">
    <property type="component" value="Unassembled WGS sequence"/>
</dbReference>
<evidence type="ECO:0000313" key="3">
    <source>
        <dbReference type="Proteomes" id="UP000617734"/>
    </source>
</evidence>
<evidence type="ECO:0000259" key="1">
    <source>
        <dbReference type="Pfam" id="PF01636"/>
    </source>
</evidence>
<name>A0A919FV90_9ACTN</name>
<dbReference type="AlphaFoldDB" id="A0A919FV90"/>
<dbReference type="InterPro" id="IPR011009">
    <property type="entry name" value="Kinase-like_dom_sf"/>
</dbReference>
<evidence type="ECO:0000313" key="2">
    <source>
        <dbReference type="EMBL" id="GHH73088.1"/>
    </source>
</evidence>
<keyword evidence="3" id="KW-1185">Reference proteome</keyword>
<gene>
    <name evidence="2" type="ORF">GCM10018781_36690</name>
</gene>
<proteinExistence type="predicted"/>
<feature type="domain" description="Aminoglycoside phosphotransferase" evidence="1">
    <location>
        <begin position="100"/>
        <end position="180"/>
    </location>
</feature>
<dbReference type="InterPro" id="IPR002575">
    <property type="entry name" value="Aminoglycoside_PTrfase"/>
</dbReference>
<accession>A0A919FV90</accession>
<dbReference type="GeneID" id="95354085"/>
<dbReference type="RefSeq" id="WP_190211937.1">
    <property type="nucleotide sequence ID" value="NZ_BNBO01000019.1"/>
</dbReference>
<dbReference type="SUPFAM" id="SSF56112">
    <property type="entry name" value="Protein kinase-like (PK-like)"/>
    <property type="match status" value="1"/>
</dbReference>
<sequence>MELIARGRDADVYALDGARVLRRYRGGGPTRLEARLMTYLAARGYPVPQVHEVTDTDLVLDRLTGPTMTEALGRTPWRVGAFGRLLGGLHDRLHAIEAPDWLPARFPAESAGPGTDRVLHLDLHPSNVVMTAAGPVVIDWSNAAAGDPAADLAMTLVTVGSAEVPGLAARFGRGLLLRAARRASGTDPGPRLQEMVTAKLADPNLTAREAAWLRARLDAPAASRPFAGS</sequence>
<dbReference type="EMBL" id="BNBO01000019">
    <property type="protein sequence ID" value="GHH73088.1"/>
    <property type="molecule type" value="Genomic_DNA"/>
</dbReference>
<organism evidence="2 3">
    <name type="scientific">Kitasatospora indigofera</name>
    <dbReference type="NCBI Taxonomy" id="67307"/>
    <lineage>
        <taxon>Bacteria</taxon>
        <taxon>Bacillati</taxon>
        <taxon>Actinomycetota</taxon>
        <taxon>Actinomycetes</taxon>
        <taxon>Kitasatosporales</taxon>
        <taxon>Streptomycetaceae</taxon>
        <taxon>Kitasatospora</taxon>
    </lineage>
</organism>
<protein>
    <recommendedName>
        <fullName evidence="1">Aminoglycoside phosphotransferase domain-containing protein</fullName>
    </recommendedName>
</protein>
<dbReference type="Pfam" id="PF01636">
    <property type="entry name" value="APH"/>
    <property type="match status" value="1"/>
</dbReference>
<reference evidence="2" key="2">
    <citation type="submission" date="2020-09" db="EMBL/GenBank/DDBJ databases">
        <authorList>
            <person name="Sun Q."/>
            <person name="Ohkuma M."/>
        </authorList>
    </citation>
    <scope>NUCLEOTIDE SEQUENCE</scope>
    <source>
        <strain evidence="2">JCM 4646</strain>
    </source>
</reference>
<dbReference type="Gene3D" id="3.90.1200.10">
    <property type="match status" value="1"/>
</dbReference>